<dbReference type="Gene3D" id="3.40.50.450">
    <property type="match status" value="1"/>
</dbReference>
<accession>A0A2M6KA93</accession>
<comment type="caution">
    <text evidence="1">The sequence shown here is derived from an EMBL/GenBank/DDBJ whole genome shotgun (WGS) entry which is preliminary data.</text>
</comment>
<evidence type="ECO:0000313" key="2">
    <source>
        <dbReference type="Proteomes" id="UP000230869"/>
    </source>
</evidence>
<dbReference type="Proteomes" id="UP000230869">
    <property type="component" value="Unassembled WGS sequence"/>
</dbReference>
<dbReference type="EMBL" id="PCWW01000001">
    <property type="protein sequence ID" value="PIR14098.1"/>
    <property type="molecule type" value="Genomic_DNA"/>
</dbReference>
<gene>
    <name evidence="1" type="ORF">COV49_00045</name>
</gene>
<reference evidence="1 2" key="1">
    <citation type="submission" date="2017-09" db="EMBL/GenBank/DDBJ databases">
        <title>Depth-based differentiation of microbial function through sediment-hosted aquifers and enrichment of novel symbionts in the deep terrestrial subsurface.</title>
        <authorList>
            <person name="Probst A.J."/>
            <person name="Ladd B."/>
            <person name="Jarett J.K."/>
            <person name="Geller-Mcgrath D.E."/>
            <person name="Sieber C.M."/>
            <person name="Emerson J.B."/>
            <person name="Anantharaman K."/>
            <person name="Thomas B.C."/>
            <person name="Malmstrom R."/>
            <person name="Stieglmeier M."/>
            <person name="Klingl A."/>
            <person name="Woyke T."/>
            <person name="Ryan C.M."/>
            <person name="Banfield J.F."/>
        </authorList>
    </citation>
    <scope>NUCLEOTIDE SEQUENCE [LARGE SCALE GENOMIC DNA]</scope>
    <source>
        <strain evidence="1">CG11_big_fil_rev_8_21_14_0_20_39_10</strain>
    </source>
</reference>
<name>A0A2M6KA93_9BACT</name>
<dbReference type="AlphaFoldDB" id="A0A2M6KA93"/>
<dbReference type="CDD" id="cd21631">
    <property type="entry name" value="RHH_CopG_NikR-like"/>
    <property type="match status" value="1"/>
</dbReference>
<proteinExistence type="predicted"/>
<evidence type="ECO:0008006" key="3">
    <source>
        <dbReference type="Google" id="ProtNLM"/>
    </source>
</evidence>
<evidence type="ECO:0000313" key="1">
    <source>
        <dbReference type="EMBL" id="PIR14098.1"/>
    </source>
</evidence>
<organism evidence="1 2">
    <name type="scientific">Candidatus Falkowbacteria bacterium CG11_big_fil_rev_8_21_14_0_20_39_10</name>
    <dbReference type="NCBI Taxonomy" id="1974570"/>
    <lineage>
        <taxon>Bacteria</taxon>
        <taxon>Candidatus Falkowiibacteriota</taxon>
    </lineage>
</organism>
<protein>
    <recommendedName>
        <fullName evidence="3">Ribbon-helix-helix protein CopG domain-containing protein</fullName>
    </recommendedName>
</protein>
<sequence length="190" mass="22233">MRIFFTATYEGQKDFGKYYKLLYKELELLGYSHLDDEAISITYEEYVNHMAKNRDARVSNYQQKMKYIQDADICVIESSAHSLGNGFIVQKSLESAKPTVVLYYKDNTPFFLSGVEDEKLIVASYNDKNYSQVLKKTLDMAREKRDKRFNFFLSPKLLQYIDDASRERGITKSKLLRDMIVKHMRGANEV</sequence>